<dbReference type="Proteomes" id="UP001057877">
    <property type="component" value="Chromosome"/>
</dbReference>
<evidence type="ECO:0000256" key="1">
    <source>
        <dbReference type="ARBA" id="ARBA00023015"/>
    </source>
</evidence>
<dbReference type="RefSeq" id="WP_258388831.1">
    <property type="nucleotide sequence ID" value="NZ_CP091430.1"/>
</dbReference>
<dbReference type="InterPro" id="IPR050313">
    <property type="entry name" value="Carb_Metab_HTH_regulators"/>
</dbReference>
<dbReference type="GO" id="GO:0003677">
    <property type="term" value="F:DNA binding"/>
    <property type="evidence" value="ECO:0007669"/>
    <property type="project" value="UniProtKB-KW"/>
</dbReference>
<dbReference type="InterPro" id="IPR037171">
    <property type="entry name" value="NagB/RpiA_transferase-like"/>
</dbReference>
<sequence>MLATQRKKQIIRMLEERGFVEVSEMSRLFDVSEVTIRSDLRELERQGRVERKYGGAVWKDEETVPFPRSNLLLSSRKKAIAHAALSLIEEGDSIFLDSSSTISHLALQVRKLCNVTTISNAIPVFELFKDYDAGMLIGIPGILNPLTQSFVGSFAEEMIARLYATKAFISPKGILPEGLRDNSMLEASIRKAMIASSSETILMVDHSKFLNNRTLFGIDDFTSVSTIVTDRIPPAPFLELIEKHRIRLIVAEQTG</sequence>
<organism evidence="4 5">
    <name type="scientific">Paenibacillus spongiae</name>
    <dbReference type="NCBI Taxonomy" id="2909671"/>
    <lineage>
        <taxon>Bacteria</taxon>
        <taxon>Bacillati</taxon>
        <taxon>Bacillota</taxon>
        <taxon>Bacilli</taxon>
        <taxon>Bacillales</taxon>
        <taxon>Paenibacillaceae</taxon>
        <taxon>Paenibacillus</taxon>
    </lineage>
</organism>
<keyword evidence="1" id="KW-0805">Transcription regulation</keyword>
<gene>
    <name evidence="4" type="ORF">L1F29_13530</name>
</gene>
<evidence type="ECO:0000313" key="5">
    <source>
        <dbReference type="Proteomes" id="UP001057877"/>
    </source>
</evidence>
<dbReference type="SMART" id="SM00420">
    <property type="entry name" value="HTH_DEOR"/>
    <property type="match status" value="1"/>
</dbReference>
<dbReference type="PANTHER" id="PTHR30363:SF44">
    <property type="entry name" value="AGA OPERON TRANSCRIPTIONAL REPRESSOR-RELATED"/>
    <property type="match status" value="1"/>
</dbReference>
<feature type="domain" description="HTH deoR-type" evidence="3">
    <location>
        <begin position="3"/>
        <end position="58"/>
    </location>
</feature>
<reference evidence="4" key="1">
    <citation type="submission" date="2022-01" db="EMBL/GenBank/DDBJ databases">
        <title>Paenibacillus spongiae sp. nov., isolated from marine sponge.</title>
        <authorList>
            <person name="Li Z."/>
            <person name="Zhang M."/>
        </authorList>
    </citation>
    <scope>NUCLEOTIDE SEQUENCE</scope>
    <source>
        <strain evidence="4">PHS-Z3</strain>
    </source>
</reference>
<protein>
    <submittedName>
        <fullName evidence="4">DeoR/GlpR family DNA-binding transcription regulator</fullName>
    </submittedName>
</protein>
<evidence type="ECO:0000259" key="3">
    <source>
        <dbReference type="PROSITE" id="PS51000"/>
    </source>
</evidence>
<keyword evidence="4" id="KW-0238">DNA-binding</keyword>
<dbReference type="PANTHER" id="PTHR30363">
    <property type="entry name" value="HTH-TYPE TRANSCRIPTIONAL REGULATOR SRLR-RELATED"/>
    <property type="match status" value="1"/>
</dbReference>
<name>A0ABY5SFM7_9BACL</name>
<dbReference type="Gene3D" id="1.10.10.10">
    <property type="entry name" value="Winged helix-like DNA-binding domain superfamily/Winged helix DNA-binding domain"/>
    <property type="match status" value="1"/>
</dbReference>
<evidence type="ECO:0000256" key="2">
    <source>
        <dbReference type="ARBA" id="ARBA00023163"/>
    </source>
</evidence>
<keyword evidence="2" id="KW-0804">Transcription</keyword>
<dbReference type="PRINTS" id="PR00037">
    <property type="entry name" value="HTHLACR"/>
</dbReference>
<dbReference type="InterPro" id="IPR036388">
    <property type="entry name" value="WH-like_DNA-bd_sf"/>
</dbReference>
<dbReference type="PROSITE" id="PS51000">
    <property type="entry name" value="HTH_DEOR_2"/>
    <property type="match status" value="1"/>
</dbReference>
<proteinExistence type="predicted"/>
<dbReference type="EMBL" id="CP091430">
    <property type="protein sequence ID" value="UVI32781.1"/>
    <property type="molecule type" value="Genomic_DNA"/>
</dbReference>
<dbReference type="InterPro" id="IPR036390">
    <property type="entry name" value="WH_DNA-bd_sf"/>
</dbReference>
<dbReference type="SUPFAM" id="SSF46785">
    <property type="entry name" value="Winged helix' DNA-binding domain"/>
    <property type="match status" value="1"/>
</dbReference>
<evidence type="ECO:0000313" key="4">
    <source>
        <dbReference type="EMBL" id="UVI32781.1"/>
    </source>
</evidence>
<dbReference type="SMART" id="SM01134">
    <property type="entry name" value="DeoRC"/>
    <property type="match status" value="1"/>
</dbReference>
<dbReference type="Pfam" id="PF00455">
    <property type="entry name" value="DeoRC"/>
    <property type="match status" value="1"/>
</dbReference>
<dbReference type="SUPFAM" id="SSF100950">
    <property type="entry name" value="NagB/RpiA/CoA transferase-like"/>
    <property type="match status" value="1"/>
</dbReference>
<dbReference type="InterPro" id="IPR014036">
    <property type="entry name" value="DeoR-like_C"/>
</dbReference>
<accession>A0ABY5SFM7</accession>
<keyword evidence="5" id="KW-1185">Reference proteome</keyword>
<dbReference type="InterPro" id="IPR001034">
    <property type="entry name" value="DeoR_HTH"/>
</dbReference>
<dbReference type="Pfam" id="PF08220">
    <property type="entry name" value="HTH_DeoR"/>
    <property type="match status" value="1"/>
</dbReference>